<name>A0A2N8PXB2_ENTAV</name>
<organism evidence="5 6">
    <name type="scientific">Enterococcus avium</name>
    <name type="common">Streptococcus avium</name>
    <dbReference type="NCBI Taxonomy" id="33945"/>
    <lineage>
        <taxon>Bacteria</taxon>
        <taxon>Bacillati</taxon>
        <taxon>Bacillota</taxon>
        <taxon>Bacilli</taxon>
        <taxon>Lactobacillales</taxon>
        <taxon>Enterococcaceae</taxon>
        <taxon>Enterococcus</taxon>
    </lineage>
</organism>
<evidence type="ECO:0000256" key="1">
    <source>
        <dbReference type="ARBA" id="ARBA00022801"/>
    </source>
</evidence>
<feature type="transmembrane region" description="Helical" evidence="4">
    <location>
        <begin position="12"/>
        <end position="34"/>
    </location>
</feature>
<keyword evidence="4" id="KW-0812">Transmembrane</keyword>
<dbReference type="GO" id="GO:0016787">
    <property type="term" value="F:hydrolase activity"/>
    <property type="evidence" value="ECO:0007669"/>
    <property type="project" value="UniProtKB-KW"/>
</dbReference>
<dbReference type="InterPro" id="IPR023365">
    <property type="entry name" value="Sortase_dom-sf"/>
</dbReference>
<keyword evidence="4" id="KW-1133">Transmembrane helix</keyword>
<feature type="active site" description="Proton donor/acceptor" evidence="2">
    <location>
        <position position="159"/>
    </location>
</feature>
<gene>
    <name evidence="5" type="ORF">AUF17_04540</name>
</gene>
<dbReference type="Proteomes" id="UP000316316">
    <property type="component" value="Unassembled WGS sequence"/>
</dbReference>
<dbReference type="AlphaFoldDB" id="A0A2N8PXB2"/>
<dbReference type="SUPFAM" id="SSF63817">
    <property type="entry name" value="Sortase"/>
    <property type="match status" value="1"/>
</dbReference>
<evidence type="ECO:0000256" key="3">
    <source>
        <dbReference type="SAM" id="Coils"/>
    </source>
</evidence>
<dbReference type="GeneID" id="69568660"/>
<dbReference type="InterPro" id="IPR042002">
    <property type="entry name" value="Sortase_C"/>
</dbReference>
<dbReference type="RefSeq" id="WP_049218979.1">
    <property type="nucleotide sequence ID" value="NZ_CAAKNX010000109.1"/>
</dbReference>
<evidence type="ECO:0000256" key="4">
    <source>
        <dbReference type="SAM" id="Phobius"/>
    </source>
</evidence>
<dbReference type="EMBL" id="PDXQ01000001">
    <property type="protein sequence ID" value="TRZ33384.1"/>
    <property type="molecule type" value="Genomic_DNA"/>
</dbReference>
<evidence type="ECO:0000313" key="6">
    <source>
        <dbReference type="Proteomes" id="UP000316316"/>
    </source>
</evidence>
<feature type="coiled-coil region" evidence="3">
    <location>
        <begin position="44"/>
        <end position="79"/>
    </location>
</feature>
<accession>A0A2N8PXB2</accession>
<evidence type="ECO:0000256" key="2">
    <source>
        <dbReference type="PIRSR" id="PIRSR605754-1"/>
    </source>
</evidence>
<comment type="caution">
    <text evidence="5">The sequence shown here is derived from an EMBL/GenBank/DDBJ whole genome shotgun (WGS) entry which is preliminary data.</text>
</comment>
<dbReference type="Pfam" id="PF04203">
    <property type="entry name" value="Sortase"/>
    <property type="match status" value="1"/>
</dbReference>
<dbReference type="NCBIfam" id="TIGR01076">
    <property type="entry name" value="sortase_fam"/>
    <property type="match status" value="1"/>
</dbReference>
<feature type="active site" description="Acyl-thioester intermediate" evidence="2">
    <location>
        <position position="221"/>
    </location>
</feature>
<sequence>MSKPNKRDKIDLLLKLSIAVMFIVGFLIFMYPFVVDSINNYVDQQRLEEVQDKMEARSEAEKKKRLAKLEKENKKLKTIIPGAGSFEDPFESSLEGTKSPKKEYYEEHMIGAVYIPKINVSLPVYDETNDFLLDKGATVLQGTSFPVGGKGTHSVITGHTGLPEKKLFTDLELLKKKDKFFLHIEGKKLAYQVDRIKIVKPDKFDALKIELDRDLVTLLTCTPYGVNSHRLLVTGHRIAYPVEAAKKIKETEKYHRRRVYYLIAGCVFFSLLFGYFVWRKIILYQSKKRNYTFVFYLYENGEPLPGVRALLTQKRDVVRINGKLVHTISDQFGKIEFKNIPGGVYRVETENGLSVKGKIWRLKDRKFKILKRRGYKNIKQKIKHFIIESKKVN</sequence>
<dbReference type="Gene3D" id="2.40.260.10">
    <property type="entry name" value="Sortase"/>
    <property type="match status" value="1"/>
</dbReference>
<dbReference type="InterPro" id="IPR005754">
    <property type="entry name" value="Sortase"/>
</dbReference>
<dbReference type="CDD" id="cd05827">
    <property type="entry name" value="Sortase_C"/>
    <property type="match status" value="1"/>
</dbReference>
<feature type="transmembrane region" description="Helical" evidence="4">
    <location>
        <begin position="259"/>
        <end position="278"/>
    </location>
</feature>
<evidence type="ECO:0000313" key="5">
    <source>
        <dbReference type="EMBL" id="TRZ33384.1"/>
    </source>
</evidence>
<keyword evidence="1" id="KW-0378">Hydrolase</keyword>
<keyword evidence="4" id="KW-0472">Membrane</keyword>
<protein>
    <submittedName>
        <fullName evidence="5">Class C sortase</fullName>
    </submittedName>
</protein>
<proteinExistence type="predicted"/>
<keyword evidence="3" id="KW-0175">Coiled coil</keyword>
<reference evidence="5 6" key="1">
    <citation type="submission" date="2017-10" db="EMBL/GenBank/DDBJ databases">
        <title>FDA dAtabase for Regulatory Grade micrObial Sequences (FDA-ARGOS): Supporting development and validation of Infectious Disease Dx tests.</title>
        <authorList>
            <person name="Campos J."/>
            <person name="Goldberg B."/>
            <person name="Tallon L.J."/>
            <person name="Sadzewicz L."/>
            <person name="Sengamalay N."/>
            <person name="Ott S."/>
            <person name="Godinez A."/>
            <person name="Nagaraj S."/>
            <person name="Vyas G."/>
            <person name="Aluvathingal J."/>
            <person name="Nadendla S."/>
            <person name="Geyer C."/>
            <person name="Nandy P."/>
            <person name="Hobson J."/>
            <person name="Sichtig H."/>
        </authorList>
    </citation>
    <scope>NUCLEOTIDE SEQUENCE [LARGE SCALE GENOMIC DNA]</scope>
    <source>
        <strain evidence="5 6">FDAARGOS_185</strain>
    </source>
</reference>
<dbReference type="NCBIfam" id="NF033745">
    <property type="entry name" value="class_C_sortase"/>
    <property type="match status" value="1"/>
</dbReference>